<feature type="transmembrane region" description="Helical" evidence="1">
    <location>
        <begin position="36"/>
        <end position="56"/>
    </location>
</feature>
<dbReference type="Proteomes" id="UP000181728">
    <property type="component" value="Unassembled WGS sequence"/>
</dbReference>
<gene>
    <name evidence="3" type="ORF">ATX59_00360</name>
    <name evidence="2" type="ORF">GA838_09225</name>
</gene>
<reference evidence="3 4" key="1">
    <citation type="journal article" date="2016" name="BMC Genomics">
        <title>Consensus pan-genome assembly of the specialised wine bacterium Oenococcus oeni.</title>
        <authorList>
            <person name="Sternes P.R."/>
            <person name="Borneman A.R."/>
        </authorList>
    </citation>
    <scope>NUCLEOTIDE SEQUENCE [LARGE SCALE GENOMIC DNA]</scope>
    <source>
        <strain evidence="3 4">AWRIB661</strain>
    </source>
</reference>
<evidence type="ECO:0000313" key="2">
    <source>
        <dbReference type="EMBL" id="MDV7715901.1"/>
    </source>
</evidence>
<feature type="transmembrane region" description="Helical" evidence="1">
    <location>
        <begin position="12"/>
        <end position="30"/>
    </location>
</feature>
<evidence type="ECO:0000256" key="1">
    <source>
        <dbReference type="SAM" id="Phobius"/>
    </source>
</evidence>
<dbReference type="OMA" id="FKKYQYP"/>
<evidence type="ECO:0000313" key="3">
    <source>
        <dbReference type="EMBL" id="OIM22206.1"/>
    </source>
</evidence>
<dbReference type="Proteomes" id="UP001281024">
    <property type="component" value="Unassembled WGS sequence"/>
</dbReference>
<comment type="caution">
    <text evidence="3">The sequence shown here is derived from an EMBL/GenBank/DDBJ whole genome shotgun (WGS) entry which is preliminary data.</text>
</comment>
<proteinExistence type="predicted"/>
<organism evidence="3 4">
    <name type="scientific">Oenococcus oeni</name>
    <name type="common">Leuconostoc oenos</name>
    <dbReference type="NCBI Taxonomy" id="1247"/>
    <lineage>
        <taxon>Bacteria</taxon>
        <taxon>Bacillati</taxon>
        <taxon>Bacillota</taxon>
        <taxon>Bacilli</taxon>
        <taxon>Lactobacillales</taxon>
        <taxon>Lactobacillaceae</taxon>
        <taxon>Oenococcus</taxon>
    </lineage>
</organism>
<evidence type="ECO:0000313" key="4">
    <source>
        <dbReference type="Proteomes" id="UP000181728"/>
    </source>
</evidence>
<dbReference type="EMBL" id="WERV01000009">
    <property type="protein sequence ID" value="MDV7715901.1"/>
    <property type="molecule type" value="Genomic_DNA"/>
</dbReference>
<protein>
    <submittedName>
        <fullName evidence="3">DUF2273 domain-containing protein</fullName>
    </submittedName>
</protein>
<keyword evidence="1" id="KW-0472">Membrane</keyword>
<keyword evidence="1" id="KW-1133">Transmembrane helix</keyword>
<dbReference type="AlphaFoldDB" id="A0A6H3GR50"/>
<accession>A0A6H3GR50</accession>
<dbReference type="InterPro" id="IPR018730">
    <property type="entry name" value="DUF2273"/>
</dbReference>
<sequence length="57" mass="6341">MENIFNQYKWPILIGTAGFILAILFLTVGFLQTMLILILTIAGSVLGFYLQAHGILK</sequence>
<reference evidence="2" key="2">
    <citation type="submission" date="2019-10" db="EMBL/GenBank/DDBJ databases">
        <title>Malate fermentation in French cider.</title>
        <authorList>
            <person name="Cousin F.J."/>
            <person name="Medina Fernandez S."/>
            <person name="Misery B."/>
            <person name="Laplace J.-M."/>
            <person name="Cretenet M."/>
        </authorList>
    </citation>
    <scope>NUCLEOTIDE SEQUENCE</scope>
    <source>
        <strain evidence="2">UCMA15129</strain>
    </source>
</reference>
<dbReference type="Pfam" id="PF10031">
    <property type="entry name" value="DUF2273"/>
    <property type="match status" value="1"/>
</dbReference>
<keyword evidence="1" id="KW-0812">Transmembrane</keyword>
<dbReference type="RefSeq" id="WP_002821222.1">
    <property type="nucleotide sequence ID" value="NZ_CP027431.1"/>
</dbReference>
<dbReference type="EMBL" id="MLOK01000005">
    <property type="protein sequence ID" value="OIM22206.1"/>
    <property type="molecule type" value="Genomic_DNA"/>
</dbReference>
<name>A0A6H3GR50_OENOE</name>